<dbReference type="GO" id="GO:0016020">
    <property type="term" value="C:membrane"/>
    <property type="evidence" value="ECO:0007669"/>
    <property type="project" value="GOC"/>
</dbReference>
<evidence type="ECO:0000313" key="2">
    <source>
        <dbReference type="EMBL" id="QYM80028.1"/>
    </source>
</evidence>
<keyword evidence="2" id="KW-0540">Nuclease</keyword>
<dbReference type="AlphaFoldDB" id="A0A8F9TYD8"/>
<dbReference type="KEGG" id="ole:K0B96_05255"/>
<organism evidence="2 3">
    <name type="scientific">Horticoccus luteus</name>
    <dbReference type="NCBI Taxonomy" id="2862869"/>
    <lineage>
        <taxon>Bacteria</taxon>
        <taxon>Pseudomonadati</taxon>
        <taxon>Verrucomicrobiota</taxon>
        <taxon>Opitutia</taxon>
        <taxon>Opitutales</taxon>
        <taxon>Opitutaceae</taxon>
        <taxon>Horticoccus</taxon>
    </lineage>
</organism>
<protein>
    <submittedName>
        <fullName evidence="2">Endonuclease/exonuclease/phosphatase family protein</fullName>
    </submittedName>
</protein>
<dbReference type="Pfam" id="PF03372">
    <property type="entry name" value="Exo_endo_phos"/>
    <property type="match status" value="1"/>
</dbReference>
<dbReference type="GO" id="GO:0006506">
    <property type="term" value="P:GPI anchor biosynthetic process"/>
    <property type="evidence" value="ECO:0007669"/>
    <property type="project" value="TreeGrafter"/>
</dbReference>
<dbReference type="InterPro" id="IPR051916">
    <property type="entry name" value="GPI-anchor_lipid_remodeler"/>
</dbReference>
<name>A0A8F9TYD8_9BACT</name>
<keyword evidence="3" id="KW-1185">Reference proteome</keyword>
<keyword evidence="2" id="KW-0255">Endonuclease</keyword>
<sequence length="266" mass="30165">MQRFRIMTFNIAHGRGLSPIQGLSSRRKVLANLRRIGALLRELKPDVVALQEIDERSRWSGNFDHLEFLREEAGIPHGVFGINTRRAGLFNLSYGNAILSRHPIKASENIVFGQRTVGEKGFLFAEIDYHGRMLPVINLHLHHGSRVQRHAQVEKLWEWLGVKHREHHPRWLSPPIVCGDFNNPRGGSGATEKLWAHLRAEFGDYALHPMTGRTFPSPLPGRTLDFIFLPPACCESSCEIVRAWLSDHRPVVVDFQVADARAAKAE</sequence>
<reference evidence="2" key="1">
    <citation type="submission" date="2021-08" db="EMBL/GenBank/DDBJ databases">
        <title>Genome of a novel bacterium of the phylum Verrucomicrobia, Oleiharenicola sp. KSB-15.</title>
        <authorList>
            <person name="Chung J.-H."/>
            <person name="Ahn J.-H."/>
            <person name="Yoon Y."/>
            <person name="Kim D.-Y."/>
            <person name="An S.-H."/>
            <person name="Park I."/>
            <person name="Yeon J."/>
        </authorList>
    </citation>
    <scope>NUCLEOTIDE SEQUENCE</scope>
    <source>
        <strain evidence="2">KSB-15</strain>
    </source>
</reference>
<dbReference type="EMBL" id="CP080507">
    <property type="protein sequence ID" value="QYM80028.1"/>
    <property type="molecule type" value="Genomic_DNA"/>
</dbReference>
<accession>A0A8F9TYD8</accession>
<dbReference type="Proteomes" id="UP000825051">
    <property type="component" value="Chromosome"/>
</dbReference>
<dbReference type="SUPFAM" id="SSF56219">
    <property type="entry name" value="DNase I-like"/>
    <property type="match status" value="1"/>
</dbReference>
<keyword evidence="2" id="KW-0378">Hydrolase</keyword>
<dbReference type="PANTHER" id="PTHR14859">
    <property type="entry name" value="CALCOFLUOR WHITE HYPERSENSITIVE PROTEIN PRECURSOR"/>
    <property type="match status" value="1"/>
</dbReference>
<dbReference type="PANTHER" id="PTHR14859:SF15">
    <property type="entry name" value="ENDONUCLEASE_EXONUCLEASE_PHOSPHATASE DOMAIN-CONTAINING PROTEIN"/>
    <property type="match status" value="1"/>
</dbReference>
<dbReference type="InterPro" id="IPR005135">
    <property type="entry name" value="Endo/exonuclease/phosphatase"/>
</dbReference>
<proteinExistence type="predicted"/>
<dbReference type="Gene3D" id="3.60.10.10">
    <property type="entry name" value="Endonuclease/exonuclease/phosphatase"/>
    <property type="match status" value="1"/>
</dbReference>
<gene>
    <name evidence="2" type="ORF">K0B96_05255</name>
</gene>
<feature type="domain" description="Endonuclease/exonuclease/phosphatase" evidence="1">
    <location>
        <begin position="7"/>
        <end position="248"/>
    </location>
</feature>
<evidence type="ECO:0000313" key="3">
    <source>
        <dbReference type="Proteomes" id="UP000825051"/>
    </source>
</evidence>
<dbReference type="InterPro" id="IPR036691">
    <property type="entry name" value="Endo/exonu/phosph_ase_sf"/>
</dbReference>
<dbReference type="GO" id="GO:0004519">
    <property type="term" value="F:endonuclease activity"/>
    <property type="evidence" value="ECO:0007669"/>
    <property type="project" value="UniProtKB-KW"/>
</dbReference>
<evidence type="ECO:0000259" key="1">
    <source>
        <dbReference type="Pfam" id="PF03372"/>
    </source>
</evidence>